<evidence type="ECO:0000256" key="3">
    <source>
        <dbReference type="ARBA" id="ARBA00022723"/>
    </source>
</evidence>
<dbReference type="EMBL" id="VWPC01000010">
    <property type="protein sequence ID" value="KAA5842469.1"/>
    <property type="molecule type" value="Genomic_DNA"/>
</dbReference>
<keyword evidence="3" id="KW-0479">Metal-binding</keyword>
<gene>
    <name evidence="5" type="ORF">F2A38_12460</name>
</gene>
<dbReference type="AlphaFoldDB" id="A0AB34C7E2"/>
<organism evidence="5 6">
    <name type="scientific">Pseudomonas chlororaphis</name>
    <dbReference type="NCBI Taxonomy" id="587753"/>
    <lineage>
        <taxon>Bacteria</taxon>
        <taxon>Pseudomonadati</taxon>
        <taxon>Pseudomonadota</taxon>
        <taxon>Gammaproteobacteria</taxon>
        <taxon>Pseudomonadales</taxon>
        <taxon>Pseudomonadaceae</taxon>
        <taxon>Pseudomonas</taxon>
    </lineage>
</organism>
<dbReference type="SUPFAM" id="SSF56529">
    <property type="entry name" value="FAH"/>
    <property type="match status" value="1"/>
</dbReference>
<comment type="similarity">
    <text evidence="2">Belongs to the hydratase/decarboxylase family.</text>
</comment>
<dbReference type="Pfam" id="PF01557">
    <property type="entry name" value="FAA_hydrolase"/>
    <property type="match status" value="1"/>
</dbReference>
<evidence type="ECO:0000259" key="4">
    <source>
        <dbReference type="Pfam" id="PF01557"/>
    </source>
</evidence>
<sequence length="315" mass="34708">MLFFQCMRNMAMNNFYLATYESKGGPRAAIVVDNQLFDLAKVSKRSEFSSILSILDNWETNEFLLREIAAEMDFSEGFALEATKLLTPLLYPPAVYCAGSNYRDHVENMERKFELPPGPDLRANGGRPFHFLKASRCCVGSGAKVRAPSKRLDWEGELVAVIGKAARNVSIESSIKHVAGYMAGNDLSVRDLGFRPQVSTTSIFHHSFLDHKSFEHSAPIGPWIVPASAIRDYRELTIQTTVNGKIKQQAKAANMIFSLEEQIAYLSSVTTLYPGDIIMTGTPAGAGAETDVYLTSGDEVTVSISEIGDLTTYIV</sequence>
<evidence type="ECO:0000313" key="6">
    <source>
        <dbReference type="Proteomes" id="UP000323924"/>
    </source>
</evidence>
<dbReference type="GO" id="GO:0046872">
    <property type="term" value="F:metal ion binding"/>
    <property type="evidence" value="ECO:0007669"/>
    <property type="project" value="UniProtKB-KW"/>
</dbReference>
<name>A0AB34C7E2_9PSED</name>
<dbReference type="InterPro" id="IPR036663">
    <property type="entry name" value="Fumarylacetoacetase_C_sf"/>
</dbReference>
<dbReference type="InterPro" id="IPR051121">
    <property type="entry name" value="FAH"/>
</dbReference>
<dbReference type="PANTHER" id="PTHR42796">
    <property type="entry name" value="FUMARYLACETOACETATE HYDROLASE DOMAIN-CONTAINING PROTEIN 2A-RELATED"/>
    <property type="match status" value="1"/>
</dbReference>
<comment type="caution">
    <text evidence="5">The sequence shown here is derived from an EMBL/GenBank/DDBJ whole genome shotgun (WGS) entry which is preliminary data.</text>
</comment>
<evidence type="ECO:0000256" key="1">
    <source>
        <dbReference type="ARBA" id="ARBA00010211"/>
    </source>
</evidence>
<keyword evidence="5" id="KW-0378">Hydrolase</keyword>
<dbReference type="Proteomes" id="UP000323924">
    <property type="component" value="Unassembled WGS sequence"/>
</dbReference>
<accession>A0AB34C7E2</accession>
<dbReference type="Gene3D" id="3.90.850.10">
    <property type="entry name" value="Fumarylacetoacetase-like, C-terminal domain"/>
    <property type="match status" value="1"/>
</dbReference>
<feature type="domain" description="Fumarylacetoacetase-like C-terminal" evidence="4">
    <location>
        <begin position="95"/>
        <end position="314"/>
    </location>
</feature>
<reference evidence="5 6" key="1">
    <citation type="submission" date="2019-09" db="EMBL/GenBank/DDBJ databases">
        <authorList>
            <person name="Vacheron J."/>
            <person name="Dubost A."/>
            <person name="Prigent-Combaret C."/>
            <person name="Muller D."/>
        </authorList>
    </citation>
    <scope>NUCLEOTIDE SEQUENCE [LARGE SCALE GENOMIC DNA]</scope>
    <source>
        <strain evidence="5 6">JV497</strain>
    </source>
</reference>
<dbReference type="GO" id="GO:0044281">
    <property type="term" value="P:small molecule metabolic process"/>
    <property type="evidence" value="ECO:0007669"/>
    <property type="project" value="UniProtKB-ARBA"/>
</dbReference>
<protein>
    <submittedName>
        <fullName evidence="5">Fumarylacetoacetate hydrolase family protein</fullName>
    </submittedName>
</protein>
<dbReference type="InterPro" id="IPR011234">
    <property type="entry name" value="Fumarylacetoacetase-like_C"/>
</dbReference>
<proteinExistence type="inferred from homology"/>
<dbReference type="GO" id="GO:0016787">
    <property type="term" value="F:hydrolase activity"/>
    <property type="evidence" value="ECO:0007669"/>
    <property type="project" value="UniProtKB-KW"/>
</dbReference>
<dbReference type="PANTHER" id="PTHR42796:SF4">
    <property type="entry name" value="FUMARYLACETOACETATE HYDROLASE DOMAIN-CONTAINING PROTEIN 2A"/>
    <property type="match status" value="1"/>
</dbReference>
<evidence type="ECO:0000313" key="5">
    <source>
        <dbReference type="EMBL" id="KAA5842469.1"/>
    </source>
</evidence>
<evidence type="ECO:0000256" key="2">
    <source>
        <dbReference type="ARBA" id="ARBA00010715"/>
    </source>
</evidence>
<comment type="similarity">
    <text evidence="1">Belongs to the FAH family.</text>
</comment>